<keyword evidence="4 7" id="KW-0418">Kinase</keyword>
<keyword evidence="2" id="KW-0119">Carbohydrate metabolism</keyword>
<evidence type="ECO:0000256" key="3">
    <source>
        <dbReference type="ARBA" id="ARBA00022679"/>
    </source>
</evidence>
<feature type="domain" description="Carbohydrate kinase FGGY C-terminal" evidence="6">
    <location>
        <begin position="296"/>
        <end position="440"/>
    </location>
</feature>
<dbReference type="InterPro" id="IPR000577">
    <property type="entry name" value="Carb_kinase_FGGY"/>
</dbReference>
<proteinExistence type="inferred from homology"/>
<dbReference type="RefSeq" id="WP_179565816.1">
    <property type="nucleotide sequence ID" value="NZ_JACBZY010000001.1"/>
</dbReference>
<evidence type="ECO:0000259" key="6">
    <source>
        <dbReference type="Pfam" id="PF02782"/>
    </source>
</evidence>
<accession>A0A852YB26</accession>
<keyword evidence="3 7" id="KW-0808">Transferase</keyword>
<dbReference type="EC" id="2.7.1.17" evidence="7"/>
<comment type="similarity">
    <text evidence="1">Belongs to the FGGY kinase family.</text>
</comment>
<dbReference type="Proteomes" id="UP000553888">
    <property type="component" value="Unassembled WGS sequence"/>
</dbReference>
<dbReference type="InterPro" id="IPR043129">
    <property type="entry name" value="ATPase_NBD"/>
</dbReference>
<evidence type="ECO:0000256" key="1">
    <source>
        <dbReference type="ARBA" id="ARBA00009156"/>
    </source>
</evidence>
<dbReference type="InterPro" id="IPR050406">
    <property type="entry name" value="FGGY_Carb_Kinase"/>
</dbReference>
<dbReference type="InterPro" id="IPR018484">
    <property type="entry name" value="FGGY_N"/>
</dbReference>
<organism evidence="7 8">
    <name type="scientific">Schumannella luteola</name>
    <dbReference type="NCBI Taxonomy" id="472059"/>
    <lineage>
        <taxon>Bacteria</taxon>
        <taxon>Bacillati</taxon>
        <taxon>Actinomycetota</taxon>
        <taxon>Actinomycetes</taxon>
        <taxon>Micrococcales</taxon>
        <taxon>Microbacteriaceae</taxon>
        <taxon>Schumannella</taxon>
    </lineage>
</organism>
<evidence type="ECO:0000313" key="8">
    <source>
        <dbReference type="Proteomes" id="UP000553888"/>
    </source>
</evidence>
<keyword evidence="2" id="KW-0859">Xylose metabolism</keyword>
<dbReference type="PIRSF" id="PIRSF000538">
    <property type="entry name" value="GlpK"/>
    <property type="match status" value="1"/>
</dbReference>
<dbReference type="Pfam" id="PF00370">
    <property type="entry name" value="FGGY_N"/>
    <property type="match status" value="1"/>
</dbReference>
<feature type="domain" description="Carbohydrate kinase FGGY N-terminal" evidence="5">
    <location>
        <begin position="4"/>
        <end position="239"/>
    </location>
</feature>
<dbReference type="PANTHER" id="PTHR43095">
    <property type="entry name" value="SUGAR KINASE"/>
    <property type="match status" value="1"/>
</dbReference>
<dbReference type="InterPro" id="IPR018485">
    <property type="entry name" value="FGGY_C"/>
</dbReference>
<reference evidence="7 8" key="1">
    <citation type="submission" date="2020-07" db="EMBL/GenBank/DDBJ databases">
        <title>Sequencing the genomes of 1000 actinobacteria strains.</title>
        <authorList>
            <person name="Klenk H.-P."/>
        </authorList>
    </citation>
    <scope>NUCLEOTIDE SEQUENCE [LARGE SCALE GENOMIC DNA]</scope>
    <source>
        <strain evidence="7 8">DSM 23141</strain>
    </source>
</reference>
<dbReference type="SUPFAM" id="SSF53067">
    <property type="entry name" value="Actin-like ATPase domain"/>
    <property type="match status" value="2"/>
</dbReference>
<keyword evidence="8" id="KW-1185">Reference proteome</keyword>
<sequence length="495" mass="53545">MTLVMAYDFGTTSLKAAVVQHGGRIVADADVSYPVSQPEPGWAELAVEMLWDLAAATGRRALETAGLSGDDISTVVFVAPWKGIVPIGARGDVLHPAIIWMDGRATAEAREINERAGFFVGTGQEYWPRLAWLKRHRAKVWERSRLILGLTGYLRWRATGVASVEISDDFVTSGDGPVGDRRRAILAAADLDDDLGRFPAAVASTDIVGRLTLPAATELGLAPGTPVLGGFGDLSAITVGAAPVVDGAAHLYFGTSSWFAALLRPGETVEAPLTFQLAADREAVLFPLQTGCLAYDWIVEQVYGAEKAHLHEAIQELVNEQVAEIPPGSDDLLATHWLTGELPPLSKNAKGVFLNLTTRHDRRHMVRAVMESLCYSHRSSLERFEQQTGRRLDAVRVVGGGASSRVWMQMLADVLGRVVEVPERPRYTGVIGAQFCSVVALGEAADLSSVDRTEQSVTRFDPDPAAHEIYTRLHRIYTGIHPALADLFTELNGPA</sequence>
<protein>
    <submittedName>
        <fullName evidence="7">Xylulokinase</fullName>
        <ecNumber evidence="7">2.7.1.17</ecNumber>
    </submittedName>
</protein>
<dbReference type="AlphaFoldDB" id="A0A852YB26"/>
<dbReference type="PANTHER" id="PTHR43095:SF5">
    <property type="entry name" value="XYLULOSE KINASE"/>
    <property type="match status" value="1"/>
</dbReference>
<evidence type="ECO:0000256" key="4">
    <source>
        <dbReference type="ARBA" id="ARBA00022777"/>
    </source>
</evidence>
<name>A0A852YB26_9MICO</name>
<dbReference type="GO" id="GO:0004856">
    <property type="term" value="F:D-xylulokinase activity"/>
    <property type="evidence" value="ECO:0007669"/>
    <property type="project" value="UniProtKB-EC"/>
</dbReference>
<dbReference type="CDD" id="cd07805">
    <property type="entry name" value="ASKHA_NBD_FGGY_CvXK-like"/>
    <property type="match status" value="1"/>
</dbReference>
<dbReference type="EMBL" id="JACBZY010000001">
    <property type="protein sequence ID" value="NYG98401.1"/>
    <property type="molecule type" value="Genomic_DNA"/>
</dbReference>
<dbReference type="Gene3D" id="3.30.420.40">
    <property type="match status" value="2"/>
</dbReference>
<dbReference type="Pfam" id="PF02782">
    <property type="entry name" value="FGGY_C"/>
    <property type="match status" value="1"/>
</dbReference>
<evidence type="ECO:0000259" key="5">
    <source>
        <dbReference type="Pfam" id="PF00370"/>
    </source>
</evidence>
<dbReference type="GO" id="GO:0042732">
    <property type="term" value="P:D-xylose metabolic process"/>
    <property type="evidence" value="ECO:0007669"/>
    <property type="project" value="UniProtKB-KW"/>
</dbReference>
<evidence type="ECO:0000256" key="2">
    <source>
        <dbReference type="ARBA" id="ARBA00022629"/>
    </source>
</evidence>
<comment type="caution">
    <text evidence="7">The sequence shown here is derived from an EMBL/GenBank/DDBJ whole genome shotgun (WGS) entry which is preliminary data.</text>
</comment>
<gene>
    <name evidence="7" type="ORF">BJ979_001027</name>
</gene>
<evidence type="ECO:0000313" key="7">
    <source>
        <dbReference type="EMBL" id="NYG98401.1"/>
    </source>
</evidence>